<dbReference type="KEGG" id="psl:Psta_2433"/>
<evidence type="ECO:0000313" key="2">
    <source>
        <dbReference type="Proteomes" id="UP000001887"/>
    </source>
</evidence>
<proteinExistence type="predicted"/>
<dbReference type="EMBL" id="CP001848">
    <property type="protein sequence ID" value="ADB17102.1"/>
    <property type="molecule type" value="Genomic_DNA"/>
</dbReference>
<protein>
    <submittedName>
        <fullName evidence="1">Uncharacterized protein</fullName>
    </submittedName>
</protein>
<sequence length="109" mass="12428">MLVARGSVLFQTLFVFAKLCFHLIDYAVECRKGSIRLADSNQVVVMLERHTQFYPTRLMMFDAMLGIDSHVDAGNAIEKSPHHFDFFSDTLLRSFAQMTMTGGNVDLHR</sequence>
<dbReference type="AlphaFoldDB" id="D2R4N6"/>
<dbReference type="Proteomes" id="UP000001887">
    <property type="component" value="Chromosome"/>
</dbReference>
<organism evidence="1 2">
    <name type="scientific">Pirellula staleyi (strain ATCC 27377 / DSM 6068 / ICPB 4128)</name>
    <name type="common">Pirella staleyi</name>
    <dbReference type="NCBI Taxonomy" id="530564"/>
    <lineage>
        <taxon>Bacteria</taxon>
        <taxon>Pseudomonadati</taxon>
        <taxon>Planctomycetota</taxon>
        <taxon>Planctomycetia</taxon>
        <taxon>Pirellulales</taxon>
        <taxon>Pirellulaceae</taxon>
        <taxon>Pirellula</taxon>
    </lineage>
</organism>
<dbReference type="HOGENOM" id="CLU_2181452_0_0_0"/>
<accession>D2R4N6</accession>
<keyword evidence="2" id="KW-1185">Reference proteome</keyword>
<gene>
    <name evidence="1" type="ordered locus">Psta_2433</name>
</gene>
<name>D2R4N6_PIRSD</name>
<reference evidence="1 2" key="1">
    <citation type="journal article" date="2009" name="Stand. Genomic Sci.">
        <title>Complete genome sequence of Pirellula staleyi type strain (ATCC 27377).</title>
        <authorList>
            <person name="Clum A."/>
            <person name="Tindall B.J."/>
            <person name="Sikorski J."/>
            <person name="Ivanova N."/>
            <person name="Mavrommatis K."/>
            <person name="Lucas S."/>
            <person name="Glavina del Rio T."/>
            <person name="Nolan M."/>
            <person name="Chen F."/>
            <person name="Tice H."/>
            <person name="Pitluck S."/>
            <person name="Cheng J.F."/>
            <person name="Chertkov O."/>
            <person name="Brettin T."/>
            <person name="Han C."/>
            <person name="Detter J.C."/>
            <person name="Kuske C."/>
            <person name="Bruce D."/>
            <person name="Goodwin L."/>
            <person name="Ovchinikova G."/>
            <person name="Pati A."/>
            <person name="Mikhailova N."/>
            <person name="Chen A."/>
            <person name="Palaniappan K."/>
            <person name="Land M."/>
            <person name="Hauser L."/>
            <person name="Chang Y.J."/>
            <person name="Jeffries C.D."/>
            <person name="Chain P."/>
            <person name="Rohde M."/>
            <person name="Goker M."/>
            <person name="Bristow J."/>
            <person name="Eisen J.A."/>
            <person name="Markowitz V."/>
            <person name="Hugenholtz P."/>
            <person name="Kyrpides N.C."/>
            <person name="Klenk H.P."/>
            <person name="Lapidus A."/>
        </authorList>
    </citation>
    <scope>NUCLEOTIDE SEQUENCE [LARGE SCALE GENOMIC DNA]</scope>
    <source>
        <strain evidence="2">ATCC 27377 / DSM 6068 / ICPB 4128</strain>
    </source>
</reference>
<evidence type="ECO:0000313" key="1">
    <source>
        <dbReference type="EMBL" id="ADB17102.1"/>
    </source>
</evidence>